<evidence type="ECO:0000256" key="5">
    <source>
        <dbReference type="SAM" id="SignalP"/>
    </source>
</evidence>
<protein>
    <submittedName>
        <fullName evidence="6">Carbohydrate ABC transporter substrate-binding protein, CUT1 family</fullName>
    </submittedName>
</protein>
<evidence type="ECO:0000256" key="4">
    <source>
        <dbReference type="ARBA" id="ARBA00022729"/>
    </source>
</evidence>
<dbReference type="OrthoDB" id="2086684at2"/>
<name>A0A1M7TIH5_FERGO</name>
<dbReference type="Proteomes" id="UP000184207">
    <property type="component" value="Unassembled WGS sequence"/>
</dbReference>
<evidence type="ECO:0000256" key="3">
    <source>
        <dbReference type="ARBA" id="ARBA00022448"/>
    </source>
</evidence>
<evidence type="ECO:0000313" key="6">
    <source>
        <dbReference type="EMBL" id="SHN70552.1"/>
    </source>
</evidence>
<dbReference type="RefSeq" id="WP_072761146.1">
    <property type="nucleotide sequence ID" value="NZ_FRDJ01000022.1"/>
</dbReference>
<keyword evidence="7" id="KW-1185">Reference proteome</keyword>
<dbReference type="PANTHER" id="PTHR43649">
    <property type="entry name" value="ARABINOSE-BINDING PROTEIN-RELATED"/>
    <property type="match status" value="1"/>
</dbReference>
<keyword evidence="4 5" id="KW-0732">Signal</keyword>
<feature type="signal peptide" evidence="5">
    <location>
        <begin position="1"/>
        <end position="23"/>
    </location>
</feature>
<keyword evidence="3" id="KW-0813">Transport</keyword>
<reference evidence="7" key="1">
    <citation type="submission" date="2016-12" db="EMBL/GenBank/DDBJ databases">
        <authorList>
            <person name="Varghese N."/>
            <person name="Submissions S."/>
        </authorList>
    </citation>
    <scope>NUCLEOTIDE SEQUENCE [LARGE SCALE GENOMIC DNA]</scope>
    <source>
        <strain evidence="7">DSM 13020</strain>
    </source>
</reference>
<dbReference type="GO" id="GO:0030313">
    <property type="term" value="C:cell envelope"/>
    <property type="evidence" value="ECO:0007669"/>
    <property type="project" value="UniProtKB-SubCell"/>
</dbReference>
<feature type="chain" id="PRO_5012975062" evidence="5">
    <location>
        <begin position="24"/>
        <end position="466"/>
    </location>
</feature>
<organism evidence="6 7">
    <name type="scientific">Fervidobacterium gondwanense DSM 13020</name>
    <dbReference type="NCBI Taxonomy" id="1121883"/>
    <lineage>
        <taxon>Bacteria</taxon>
        <taxon>Thermotogati</taxon>
        <taxon>Thermotogota</taxon>
        <taxon>Thermotogae</taxon>
        <taxon>Thermotogales</taxon>
        <taxon>Fervidobacteriaceae</taxon>
        <taxon>Fervidobacterium</taxon>
    </lineage>
</organism>
<dbReference type="Gene3D" id="3.40.190.10">
    <property type="entry name" value="Periplasmic binding protein-like II"/>
    <property type="match status" value="1"/>
</dbReference>
<evidence type="ECO:0000256" key="2">
    <source>
        <dbReference type="ARBA" id="ARBA00008520"/>
    </source>
</evidence>
<dbReference type="InterPro" id="IPR050490">
    <property type="entry name" value="Bact_solute-bd_prot1"/>
</dbReference>
<dbReference type="Pfam" id="PF01547">
    <property type="entry name" value="SBP_bac_1"/>
    <property type="match status" value="1"/>
</dbReference>
<comment type="subcellular location">
    <subcellularLocation>
        <location evidence="1">Cell envelope</location>
    </subcellularLocation>
</comment>
<comment type="similarity">
    <text evidence="2">Belongs to the bacterial solute-binding protein 1 family.</text>
</comment>
<dbReference type="AlphaFoldDB" id="A0A1M7TIH5"/>
<proteinExistence type="inferred from homology"/>
<dbReference type="PANTHER" id="PTHR43649:SF31">
    <property type="entry name" value="SN-GLYCEROL-3-PHOSPHATE-BINDING PERIPLASMIC PROTEIN UGPB"/>
    <property type="match status" value="1"/>
</dbReference>
<dbReference type="EMBL" id="FRDJ01000022">
    <property type="protein sequence ID" value="SHN70552.1"/>
    <property type="molecule type" value="Genomic_DNA"/>
</dbReference>
<evidence type="ECO:0000313" key="7">
    <source>
        <dbReference type="Proteomes" id="UP000184207"/>
    </source>
</evidence>
<dbReference type="SUPFAM" id="SSF53850">
    <property type="entry name" value="Periplasmic binding protein-like II"/>
    <property type="match status" value="1"/>
</dbReference>
<evidence type="ECO:0000256" key="1">
    <source>
        <dbReference type="ARBA" id="ARBA00004196"/>
    </source>
</evidence>
<sequence length="466" mass="54057">MRRHVTRLLLLGLLVVFSLSVFAKVTITASVWSWDVEKYKKIVSEFNKYYPDIEVVLVVNEPDVNGFLTARVSAKQLLPDVVVQSWEALPYPVSQGWIYPIDEFLKNDADLKHMPLALRQSFVYNGKTYALPERLHFQGIVMNLDLLKKLNLQAPKYEAFTVNIFKTYLRKATTREYSGINHLWDFDNVEAAVLSKDTTFWGFNPKKWEFELATGGWLPAIKLQKELKGVPGLVSDDLKNDELRNKGELDDYQKKFGKDADAFRESKVLMGLHGTWDWSWVRTLPWNLDYYPMPFEPQVGQRIPVHVNYAFMTSTTKYPKEAFAFLRFLTYDPRGVVARLKIDVANGEENGRLIDWFVPATMHPDVIKYFDSLKIPNGVKWMLKNLDKAVRVDMWKTVPGWDQATWDVIFPVSEKVRRGEVQTETVAVETQEKANKIIKDAWSDFSKKLTEVEKKFPEIRKQVEGK</sequence>
<dbReference type="InterPro" id="IPR006059">
    <property type="entry name" value="SBP"/>
</dbReference>
<accession>A0A1M7TIH5</accession>
<dbReference type="STRING" id="1121883.SAMN02745226_02043"/>
<gene>
    <name evidence="6" type="ORF">SAMN02745226_02043</name>
</gene>